<organism evidence="1">
    <name type="scientific">Sym plasmid</name>
    <dbReference type="NCBI Taxonomy" id="28430"/>
    <lineage>
        <taxon>other sequences</taxon>
        <taxon>plasmids</taxon>
    </lineage>
</organism>
<protein>
    <submittedName>
        <fullName evidence="1">Uncharacterized protein</fullName>
    </submittedName>
</protein>
<dbReference type="AlphaFoldDB" id="A0A515HIR5"/>
<gene>
    <name evidence="1" type="ORF">pTL43_00034</name>
</gene>
<dbReference type="EMBL" id="MH392237">
    <property type="protein sequence ID" value="QDL89310.1"/>
    <property type="molecule type" value="Genomic_DNA"/>
</dbReference>
<proteinExistence type="predicted"/>
<evidence type="ECO:0000313" key="1">
    <source>
        <dbReference type="EMBL" id="QDL89310.1"/>
    </source>
</evidence>
<reference evidence="1" key="1">
    <citation type="submission" date="2018-05" db="EMBL/GenBank/DDBJ databases">
        <title>Plant species dependent abundance and diversity of IncP-1 plasmids in the rhizosphere - sequence analysis provides new insights into the role as efficient and dynamic means for rapid bacterial adaptation.</title>
        <authorList>
            <person name="Nour E."/>
            <person name="Shintani M."/>
            <person name="Elsayed T."/>
            <person name="Blau K."/>
            <person name="Jechalke S."/>
            <person name="Sproeer C."/>
            <person name="Bunk B."/>
            <person name="Overmann J."/>
            <person name="Smalla K."/>
        </authorList>
    </citation>
    <scope>NUCLEOTIDE SEQUENCE</scope>
    <source>
        <plasmid evidence="1">pTL43</plasmid>
    </source>
</reference>
<accession>A0A515HIR5</accession>
<name>A0A515HIR5_9ZZZZ</name>
<keyword evidence="1" id="KW-0614">Plasmid</keyword>
<geneLocation type="plasmid" evidence="1">
    <name>pTL43</name>
</geneLocation>
<sequence length="86" mass="9668">MATTVDFLSSGEQLHLSSGLAVRGLRPSDFTIEVLAHSADFAPRTRTMTLTLPYFVRSYSLTDRDPWHRLLREHVAAGYYDAPGEQ</sequence>